<evidence type="ECO:0000256" key="2">
    <source>
        <dbReference type="ARBA" id="ARBA00022692"/>
    </source>
</evidence>
<evidence type="ECO:0008006" key="9">
    <source>
        <dbReference type="Google" id="ProtNLM"/>
    </source>
</evidence>
<dbReference type="InterPro" id="IPR023298">
    <property type="entry name" value="ATPase_P-typ_TM_dom_sf"/>
</dbReference>
<dbReference type="PANTHER" id="PTHR43520:SF32">
    <property type="entry name" value="COPPER RESISTANCE P-TYPE ATPASE (EUROFUNG)"/>
    <property type="match status" value="1"/>
</dbReference>
<accession>A0A0G4NEX7</accession>
<dbReference type="AlphaFoldDB" id="A0A0G4NEX7"/>
<name>A0A0G4NEX7_VERLO</name>
<dbReference type="EMBL" id="CVQI01034347">
    <property type="protein sequence ID" value="CRK44835.1"/>
    <property type="molecule type" value="Genomic_DNA"/>
</dbReference>
<keyword evidence="2 6" id="KW-0812">Transmembrane</keyword>
<evidence type="ECO:0000313" key="7">
    <source>
        <dbReference type="EMBL" id="CRK44835.1"/>
    </source>
</evidence>
<dbReference type="GO" id="GO:0016020">
    <property type="term" value="C:membrane"/>
    <property type="evidence" value="ECO:0007669"/>
    <property type="project" value="UniProtKB-SubCell"/>
</dbReference>
<keyword evidence="4 6" id="KW-1133">Transmembrane helix</keyword>
<evidence type="ECO:0000256" key="6">
    <source>
        <dbReference type="SAM" id="Phobius"/>
    </source>
</evidence>
<sequence length="157" mass="16157">MERVADMLTAYFVPIITLIAILTWATWTILGLAGVLPESYLDATSGWVAFALQFAIAVFVVACPCGLGLAAPTAIFVGGGLAAKHGILAKGGGEAFEKASKVDLVVFDKTGTLTVGGEPKITDALTYPGSTQEAAGQEDTGLLFAALKAVEENSSHP</sequence>
<dbReference type="Gene3D" id="1.20.1110.10">
    <property type="entry name" value="Calcium-transporting ATPase, transmembrane domain"/>
    <property type="match status" value="1"/>
</dbReference>
<evidence type="ECO:0000256" key="4">
    <source>
        <dbReference type="ARBA" id="ARBA00022989"/>
    </source>
</evidence>
<comment type="subcellular location">
    <subcellularLocation>
        <location evidence="1">Membrane</location>
    </subcellularLocation>
</comment>
<dbReference type="GO" id="GO:0005507">
    <property type="term" value="F:copper ion binding"/>
    <property type="evidence" value="ECO:0007669"/>
    <property type="project" value="TreeGrafter"/>
</dbReference>
<evidence type="ECO:0000256" key="1">
    <source>
        <dbReference type="ARBA" id="ARBA00004370"/>
    </source>
</evidence>
<evidence type="ECO:0000256" key="5">
    <source>
        <dbReference type="ARBA" id="ARBA00023136"/>
    </source>
</evidence>
<proteinExistence type="predicted"/>
<keyword evidence="3" id="KW-1278">Translocase</keyword>
<dbReference type="GO" id="GO:0055070">
    <property type="term" value="P:copper ion homeostasis"/>
    <property type="evidence" value="ECO:0007669"/>
    <property type="project" value="TreeGrafter"/>
</dbReference>
<protein>
    <recommendedName>
        <fullName evidence="9">HMA domain-containing protein</fullName>
    </recommendedName>
</protein>
<dbReference type="PROSITE" id="PS00154">
    <property type="entry name" value="ATPASE_E1_E2"/>
    <property type="match status" value="1"/>
</dbReference>
<dbReference type="PANTHER" id="PTHR43520">
    <property type="entry name" value="ATP7, ISOFORM B"/>
    <property type="match status" value="1"/>
</dbReference>
<gene>
    <name evidence="7" type="ORF">BN1723_019571</name>
</gene>
<reference evidence="8" key="1">
    <citation type="submission" date="2015-05" db="EMBL/GenBank/DDBJ databases">
        <authorList>
            <person name="Fogelqvist Johan"/>
        </authorList>
    </citation>
    <scope>NUCLEOTIDE SEQUENCE [LARGE SCALE GENOMIC DNA]</scope>
</reference>
<feature type="non-terminal residue" evidence="7">
    <location>
        <position position="157"/>
    </location>
</feature>
<dbReference type="InterPro" id="IPR018303">
    <property type="entry name" value="ATPase_P-typ_P_site"/>
</dbReference>
<feature type="transmembrane region" description="Helical" evidence="6">
    <location>
        <begin position="12"/>
        <end position="35"/>
    </location>
</feature>
<evidence type="ECO:0000313" key="8">
    <source>
        <dbReference type="Proteomes" id="UP000045706"/>
    </source>
</evidence>
<keyword evidence="5 6" id="KW-0472">Membrane</keyword>
<dbReference type="SUPFAM" id="SSF81665">
    <property type="entry name" value="Calcium ATPase, transmembrane domain M"/>
    <property type="match status" value="1"/>
</dbReference>
<feature type="transmembrane region" description="Helical" evidence="6">
    <location>
        <begin position="47"/>
        <end position="77"/>
    </location>
</feature>
<dbReference type="GO" id="GO:0043682">
    <property type="term" value="F:P-type divalent copper transporter activity"/>
    <property type="evidence" value="ECO:0007669"/>
    <property type="project" value="TreeGrafter"/>
</dbReference>
<evidence type="ECO:0000256" key="3">
    <source>
        <dbReference type="ARBA" id="ARBA00022967"/>
    </source>
</evidence>
<organism evidence="7 8">
    <name type="scientific">Verticillium longisporum</name>
    <name type="common">Verticillium dahliae var. longisporum</name>
    <dbReference type="NCBI Taxonomy" id="100787"/>
    <lineage>
        <taxon>Eukaryota</taxon>
        <taxon>Fungi</taxon>
        <taxon>Dikarya</taxon>
        <taxon>Ascomycota</taxon>
        <taxon>Pezizomycotina</taxon>
        <taxon>Sordariomycetes</taxon>
        <taxon>Hypocreomycetidae</taxon>
        <taxon>Glomerellales</taxon>
        <taxon>Plectosphaerellaceae</taxon>
        <taxon>Verticillium</taxon>
    </lineage>
</organism>
<dbReference type="Proteomes" id="UP000045706">
    <property type="component" value="Unassembled WGS sequence"/>
</dbReference>